<dbReference type="AlphaFoldDB" id="M3ACG7"/>
<dbReference type="Proteomes" id="UP000011744">
    <property type="component" value="Unassembled WGS sequence"/>
</dbReference>
<dbReference type="EMBL" id="AONQ01000020">
    <property type="protein sequence ID" value="EME70209.1"/>
    <property type="molecule type" value="Genomic_DNA"/>
</dbReference>
<comment type="caution">
    <text evidence="1">The sequence shown here is derived from an EMBL/GenBank/DDBJ whole genome shotgun (WGS) entry which is preliminary data.</text>
</comment>
<proteinExistence type="predicted"/>
<feature type="non-terminal residue" evidence="1">
    <location>
        <position position="1"/>
    </location>
</feature>
<accession>M3ACG7</accession>
<evidence type="ECO:0000313" key="1">
    <source>
        <dbReference type="EMBL" id="EME70209.1"/>
    </source>
</evidence>
<organism evidence="1 2">
    <name type="scientific">Paramagnetospirillum caucaseum</name>
    <dbReference type="NCBI Taxonomy" id="1244869"/>
    <lineage>
        <taxon>Bacteria</taxon>
        <taxon>Pseudomonadati</taxon>
        <taxon>Pseudomonadota</taxon>
        <taxon>Alphaproteobacteria</taxon>
        <taxon>Rhodospirillales</taxon>
        <taxon>Magnetospirillaceae</taxon>
        <taxon>Paramagnetospirillum</taxon>
    </lineage>
</organism>
<gene>
    <name evidence="1" type="ORF">H261_09127</name>
</gene>
<protein>
    <submittedName>
        <fullName evidence="1">Uncharacterized protein</fullName>
    </submittedName>
</protein>
<dbReference type="eggNOG" id="COG5394">
    <property type="taxonomic scope" value="Bacteria"/>
</dbReference>
<reference evidence="1 2" key="1">
    <citation type="journal article" date="2014" name="Genome Announc.">
        <title>Draft Genome Sequence of Magnetospirillum sp. Strain SO-1, a Freshwater Magnetotactic Bacterium Isolated from the Ol'khovka River, Russia.</title>
        <authorList>
            <person name="Grouzdev D.S."/>
            <person name="Dziuba M.V."/>
            <person name="Sukhacheva M.S."/>
            <person name="Mardanov A.V."/>
            <person name="Beletskiy A.V."/>
            <person name="Kuznetsov B.B."/>
            <person name="Skryabin K.G."/>
        </authorList>
    </citation>
    <scope>NUCLEOTIDE SEQUENCE [LARGE SCALE GENOMIC DNA]</scope>
    <source>
        <strain evidence="1 2">SO-1</strain>
    </source>
</reference>
<name>M3ACG7_9PROT</name>
<sequence length="34" mass="3706">FYPQGADGSSPKVEDLQASVSALQKQIDQLTKQK</sequence>
<evidence type="ECO:0000313" key="2">
    <source>
        <dbReference type="Proteomes" id="UP000011744"/>
    </source>
</evidence>
<keyword evidence="2" id="KW-1185">Reference proteome</keyword>